<keyword evidence="2" id="KW-1015">Disulfide bond</keyword>
<feature type="domain" description="UMOD/GP2/OIT3-like D8C" evidence="5">
    <location>
        <begin position="599"/>
        <end position="680"/>
    </location>
</feature>
<feature type="compositionally biased region" description="Basic and acidic residues" evidence="3">
    <location>
        <begin position="81"/>
        <end position="96"/>
    </location>
</feature>
<keyword evidence="4" id="KW-0472">Membrane</keyword>
<evidence type="ECO:0000313" key="6">
    <source>
        <dbReference type="EMBL" id="TRY78825.1"/>
    </source>
</evidence>
<evidence type="ECO:0000313" key="7">
    <source>
        <dbReference type="Proteomes" id="UP000318571"/>
    </source>
</evidence>
<evidence type="ECO:0000256" key="1">
    <source>
        <dbReference type="ARBA" id="ARBA00022729"/>
    </source>
</evidence>
<dbReference type="Pfam" id="PF23283">
    <property type="entry name" value="D8C_UMOD"/>
    <property type="match status" value="1"/>
</dbReference>
<dbReference type="OrthoDB" id="2015116at2759"/>
<evidence type="ECO:0000256" key="2">
    <source>
        <dbReference type="ARBA" id="ARBA00023157"/>
    </source>
</evidence>
<feature type="compositionally biased region" description="Basic residues" evidence="3">
    <location>
        <begin position="127"/>
        <end position="138"/>
    </location>
</feature>
<organism evidence="6 7">
    <name type="scientific">Tigriopus californicus</name>
    <name type="common">Marine copepod</name>
    <dbReference type="NCBI Taxonomy" id="6832"/>
    <lineage>
        <taxon>Eukaryota</taxon>
        <taxon>Metazoa</taxon>
        <taxon>Ecdysozoa</taxon>
        <taxon>Arthropoda</taxon>
        <taxon>Crustacea</taxon>
        <taxon>Multicrustacea</taxon>
        <taxon>Hexanauplia</taxon>
        <taxon>Copepoda</taxon>
        <taxon>Harpacticoida</taxon>
        <taxon>Harpacticidae</taxon>
        <taxon>Tigriopus</taxon>
    </lineage>
</organism>
<feature type="compositionally biased region" description="Basic and acidic residues" evidence="3">
    <location>
        <begin position="202"/>
        <end position="221"/>
    </location>
</feature>
<evidence type="ECO:0000256" key="3">
    <source>
        <dbReference type="SAM" id="MobiDB-lite"/>
    </source>
</evidence>
<proteinExistence type="predicted"/>
<accession>A0A553PMC0</accession>
<gene>
    <name evidence="6" type="ORF">TCAL_08759</name>
</gene>
<sequence length="682" mass="77257">MNHKKSSTPSLLPWIPAGVPDKDKSKNRFVHKKNSKIEGLELGESNANALFKDKDKDKYKKNSTWALMSEKKPPFLSVSQKSEEDRVSLQNKIKDIFEEEEEEQEEEEENEKDHLERQGRNSDRSQSRHRSASPKRSRSREQNSNSSSRYERKSKKRSKSEDRQRRHRRRHRSKERRDKSRHKSRSPSVTRNENSPVVRRYRKDEGFFEPSGYRDRPESKAKFHGRPRSAEHSSGFGSLMEDGDDPTRHSIDFIDSINAAGNQIQPRHLAQVHQQPAQVLLNHGNPGINNVPNPPNPALVDIPTEAPWPNRVQGYTNDPYGLRQRAQFPGNQGYSNGAYQEEVYPPHLMNPGFNQPQFDPNPQMEPSGQFQYPRGHPRHQRHSLQSQFAPIPYSDGLSSGNSGYGFQSIPLQQRRNSAPEAWLVFPKGGGAGRSSRVSKSMRNYASQPLKFTESVGSRLKQSFTRLNRETPVEKFNLMEEKPKEVRRQDKRRNAMIAAVATIIGCLLLGLGLIGIAAATTTTGGSNTGSVKGASIIGGSGSTPLNTSVCNNYNILDQAWRKIVPRYIGSYKCDLERPKLQEGWYRFQEPAGTFLPTSAPGSLVENRICGPQMAAWVDGEHPKKHEGTVSRRFCFQWETGPCQFHVNSNIRTCEDAQTGTTFYVYLLKIPSDIPCNFGYCARS</sequence>
<feature type="region of interest" description="Disordered" evidence="3">
    <location>
        <begin position="65"/>
        <end position="246"/>
    </location>
</feature>
<protein>
    <recommendedName>
        <fullName evidence="5">UMOD/GP2/OIT3-like D8C domain-containing protein</fullName>
    </recommendedName>
</protein>
<keyword evidence="4" id="KW-0812">Transmembrane</keyword>
<dbReference type="EMBL" id="VCGU01000003">
    <property type="protein sequence ID" value="TRY78825.1"/>
    <property type="molecule type" value="Genomic_DNA"/>
</dbReference>
<dbReference type="Proteomes" id="UP000318571">
    <property type="component" value="Chromosome 11"/>
</dbReference>
<reference evidence="6 7" key="1">
    <citation type="journal article" date="2018" name="Nat. Ecol. Evol.">
        <title>Genomic signatures of mitonuclear coevolution across populations of Tigriopus californicus.</title>
        <authorList>
            <person name="Barreto F.S."/>
            <person name="Watson E.T."/>
            <person name="Lima T.G."/>
            <person name="Willett C.S."/>
            <person name="Edmands S."/>
            <person name="Li W."/>
            <person name="Burton R.S."/>
        </authorList>
    </citation>
    <scope>NUCLEOTIDE SEQUENCE [LARGE SCALE GENOMIC DNA]</scope>
    <source>
        <strain evidence="6 7">San Diego</strain>
    </source>
</reference>
<keyword evidence="4" id="KW-1133">Transmembrane helix</keyword>
<evidence type="ECO:0000256" key="4">
    <source>
        <dbReference type="SAM" id="Phobius"/>
    </source>
</evidence>
<dbReference type="AlphaFoldDB" id="A0A553PMC0"/>
<feature type="compositionally biased region" description="Basic and acidic residues" evidence="3">
    <location>
        <begin position="111"/>
        <end position="126"/>
    </location>
</feature>
<feature type="compositionally biased region" description="Acidic residues" evidence="3">
    <location>
        <begin position="97"/>
        <end position="110"/>
    </location>
</feature>
<feature type="region of interest" description="Disordered" evidence="3">
    <location>
        <begin position="1"/>
        <end position="29"/>
    </location>
</feature>
<feature type="compositionally biased region" description="Basic residues" evidence="3">
    <location>
        <begin position="165"/>
        <end position="185"/>
    </location>
</feature>
<feature type="transmembrane region" description="Helical" evidence="4">
    <location>
        <begin position="496"/>
        <end position="518"/>
    </location>
</feature>
<evidence type="ECO:0000259" key="5">
    <source>
        <dbReference type="Pfam" id="PF23283"/>
    </source>
</evidence>
<keyword evidence="1" id="KW-0732">Signal</keyword>
<keyword evidence="7" id="KW-1185">Reference proteome</keyword>
<comment type="caution">
    <text evidence="6">The sequence shown here is derived from an EMBL/GenBank/DDBJ whole genome shotgun (WGS) entry which is preliminary data.</text>
</comment>
<name>A0A553PMC0_TIGCA</name>
<dbReference type="InterPro" id="IPR057774">
    <property type="entry name" value="D8C_UMOD/GP2/OIT3-like"/>
</dbReference>